<evidence type="ECO:0000256" key="1">
    <source>
        <dbReference type="SAM" id="Phobius"/>
    </source>
</evidence>
<name>A0A0A0HKX0_9RHOB</name>
<dbReference type="PATRIC" id="fig|1288298.3.peg.3093"/>
<keyword evidence="1" id="KW-0812">Transmembrane</keyword>
<dbReference type="eggNOG" id="COG3038">
    <property type="taxonomic scope" value="Bacteria"/>
</dbReference>
<evidence type="ECO:0000313" key="2">
    <source>
        <dbReference type="EMBL" id="KGM86788.1"/>
    </source>
</evidence>
<dbReference type="Proteomes" id="UP000030021">
    <property type="component" value="Unassembled WGS sequence"/>
</dbReference>
<dbReference type="STRING" id="215743.ROSMUCSMR3_03664"/>
<protein>
    <submittedName>
        <fullName evidence="2">Uncharacterized protein</fullName>
    </submittedName>
</protein>
<proteinExistence type="predicted"/>
<keyword evidence="1" id="KW-1133">Transmembrane helix</keyword>
<sequence length="140" mass="15048">MRRSLTITLHWLNLMLLLFVLGDGGATVWLSLVYAVSALVMCALALVFGLMNGPGPKLTGAVRALHPWLHRALYLLLAWGALALAAEALGHALPGPEARKLLLALLAASALHATFNLWRHTALGDGALRRITPRAVHQIL</sequence>
<dbReference type="EMBL" id="AONH01000016">
    <property type="protein sequence ID" value="KGM86788.1"/>
    <property type="molecule type" value="Genomic_DNA"/>
</dbReference>
<dbReference type="OrthoDB" id="7744460at2"/>
<dbReference type="AlphaFoldDB" id="A0A0A0HKX0"/>
<dbReference type="RefSeq" id="WP_037268764.1">
    <property type="nucleotide sequence ID" value="NZ_KN293975.1"/>
</dbReference>
<evidence type="ECO:0000313" key="3">
    <source>
        <dbReference type="Proteomes" id="UP000030021"/>
    </source>
</evidence>
<feature type="transmembrane region" description="Helical" evidence="1">
    <location>
        <begin position="32"/>
        <end position="51"/>
    </location>
</feature>
<reference evidence="2 3" key="1">
    <citation type="submission" date="2013-01" db="EMBL/GenBank/DDBJ databases">
        <authorList>
            <person name="Fiebig A."/>
            <person name="Goeker M."/>
            <person name="Klenk H.-P.P."/>
        </authorList>
    </citation>
    <scope>NUCLEOTIDE SEQUENCE [LARGE SCALE GENOMIC DNA]</scope>
    <source>
        <strain evidence="2 3">DSM 17069</strain>
    </source>
</reference>
<accession>A0A0A0HKX0</accession>
<gene>
    <name evidence="2" type="ORF">rosmuc_03081</name>
</gene>
<dbReference type="HOGENOM" id="CLU_1833705_0_0_5"/>
<feature type="transmembrane region" description="Helical" evidence="1">
    <location>
        <begin position="72"/>
        <end position="89"/>
    </location>
</feature>
<keyword evidence="1" id="KW-0472">Membrane</keyword>
<organism evidence="2 3">
    <name type="scientific">Roseovarius mucosus DSM 17069</name>
    <dbReference type="NCBI Taxonomy" id="1288298"/>
    <lineage>
        <taxon>Bacteria</taxon>
        <taxon>Pseudomonadati</taxon>
        <taxon>Pseudomonadota</taxon>
        <taxon>Alphaproteobacteria</taxon>
        <taxon>Rhodobacterales</taxon>
        <taxon>Roseobacteraceae</taxon>
        <taxon>Roseovarius</taxon>
    </lineage>
</organism>
<comment type="caution">
    <text evidence="2">The sequence shown here is derived from an EMBL/GenBank/DDBJ whole genome shotgun (WGS) entry which is preliminary data.</text>
</comment>